<dbReference type="Proteomes" id="UP001201980">
    <property type="component" value="Unassembled WGS sequence"/>
</dbReference>
<dbReference type="Gene3D" id="1.20.120.1760">
    <property type="match status" value="1"/>
</dbReference>
<evidence type="ECO:0000256" key="4">
    <source>
        <dbReference type="SAM" id="Phobius"/>
    </source>
</evidence>
<protein>
    <submittedName>
        <fullName evidence="5">Uncharacterized protein</fullName>
    </submittedName>
</protein>
<dbReference type="GO" id="GO:0016020">
    <property type="term" value="C:membrane"/>
    <property type="evidence" value="ECO:0007669"/>
    <property type="project" value="InterPro"/>
</dbReference>
<evidence type="ECO:0000313" key="6">
    <source>
        <dbReference type="Proteomes" id="UP001201980"/>
    </source>
</evidence>
<dbReference type="InterPro" id="IPR000462">
    <property type="entry name" value="CDP-OH_P_trans"/>
</dbReference>
<dbReference type="Pfam" id="PF01066">
    <property type="entry name" value="CDP-OH_P_transf"/>
    <property type="match status" value="1"/>
</dbReference>
<proteinExistence type="inferred from homology"/>
<feature type="transmembrane region" description="Helical" evidence="4">
    <location>
        <begin position="220"/>
        <end position="246"/>
    </location>
</feature>
<dbReference type="EMBL" id="JAKWBI020000139">
    <property type="protein sequence ID" value="KAJ2901738.1"/>
    <property type="molecule type" value="Genomic_DNA"/>
</dbReference>
<evidence type="ECO:0000256" key="1">
    <source>
        <dbReference type="ARBA" id="ARBA00022679"/>
    </source>
</evidence>
<name>A0AAD5RQA5_9PEZI</name>
<dbReference type="GO" id="GO:0008654">
    <property type="term" value="P:phospholipid biosynthetic process"/>
    <property type="evidence" value="ECO:0007669"/>
    <property type="project" value="InterPro"/>
</dbReference>
<gene>
    <name evidence="5" type="ORF">MKZ38_001410</name>
</gene>
<keyword evidence="6" id="KW-1185">Reference proteome</keyword>
<keyword evidence="1 2" id="KW-0808">Transferase</keyword>
<evidence type="ECO:0000256" key="3">
    <source>
        <dbReference type="SAM" id="MobiDB-lite"/>
    </source>
</evidence>
<sequence length="270" mass="28763">MLDTSLRPLKDRLLAPLLCSTNLIPPFVHPLHITLLALLAGLLSCYVAASGPRAVPFLLLVLPPGTAEAASTSLFLLNRLLDSLDGALARQRGLQSELGGFLDLLCDFVVYALVPICVGVGRGTSTSSSSSSSSSSGGVGTPFLSNLWLSISLLEASFYLNNFVLFYSAAVLAKLSRSPPSQGQIHLTSLPLRPALVEGFESAVFFALMLFFPARLAPLAWAMSLLVFAGTVQRVVWLSRVLVAAGEGNGREGKRREEKGREGKRGPLAR</sequence>
<dbReference type="InterPro" id="IPR043130">
    <property type="entry name" value="CDP-OH_PTrfase_TM_dom"/>
</dbReference>
<evidence type="ECO:0000313" key="5">
    <source>
        <dbReference type="EMBL" id="KAJ2901738.1"/>
    </source>
</evidence>
<keyword evidence="4" id="KW-0472">Membrane</keyword>
<comment type="caution">
    <text evidence="5">The sequence shown here is derived from an EMBL/GenBank/DDBJ whole genome shotgun (WGS) entry which is preliminary data.</text>
</comment>
<reference evidence="5" key="1">
    <citation type="submission" date="2022-07" db="EMBL/GenBank/DDBJ databases">
        <title>Draft genome sequence of Zalerion maritima ATCC 34329, a (micro)plastics degrading marine fungus.</title>
        <authorList>
            <person name="Paco A."/>
            <person name="Goncalves M.F.M."/>
            <person name="Rocha-Santos T.A.P."/>
            <person name="Alves A."/>
        </authorList>
    </citation>
    <scope>NUCLEOTIDE SEQUENCE</scope>
    <source>
        <strain evidence="5">ATCC 34329</strain>
    </source>
</reference>
<dbReference type="AlphaFoldDB" id="A0AAD5RQA5"/>
<comment type="similarity">
    <text evidence="2">Belongs to the CDP-alcohol phosphatidyltransferase class-I family.</text>
</comment>
<organism evidence="5 6">
    <name type="scientific">Zalerion maritima</name>
    <dbReference type="NCBI Taxonomy" id="339359"/>
    <lineage>
        <taxon>Eukaryota</taxon>
        <taxon>Fungi</taxon>
        <taxon>Dikarya</taxon>
        <taxon>Ascomycota</taxon>
        <taxon>Pezizomycotina</taxon>
        <taxon>Sordariomycetes</taxon>
        <taxon>Lulworthiomycetidae</taxon>
        <taxon>Lulworthiales</taxon>
        <taxon>Lulworthiaceae</taxon>
        <taxon>Zalerion</taxon>
    </lineage>
</organism>
<accession>A0AAD5RQA5</accession>
<dbReference type="PROSITE" id="PS00379">
    <property type="entry name" value="CDP_ALCOHOL_P_TRANSF"/>
    <property type="match status" value="1"/>
</dbReference>
<feature type="region of interest" description="Disordered" evidence="3">
    <location>
        <begin position="249"/>
        <end position="270"/>
    </location>
</feature>
<dbReference type="InterPro" id="IPR048254">
    <property type="entry name" value="CDP_ALCOHOL_P_TRANSF_CS"/>
</dbReference>
<keyword evidence="4" id="KW-1133">Transmembrane helix</keyword>
<keyword evidence="4" id="KW-0812">Transmembrane</keyword>
<evidence type="ECO:0000256" key="2">
    <source>
        <dbReference type="RuleBase" id="RU003750"/>
    </source>
</evidence>
<dbReference type="GO" id="GO:0016780">
    <property type="term" value="F:phosphotransferase activity, for other substituted phosphate groups"/>
    <property type="evidence" value="ECO:0007669"/>
    <property type="project" value="InterPro"/>
</dbReference>